<sequence>MTTNETLATEQATDAQETSQEQVGKTYTQEEFDRHMAGLKNSIAKKYEKQFAELGDLDELKQLKAQSEKQRQEESLKRGEFEKILQDLASKKDQEIARRDSMISEFKIEMPLIQAASQFKSVNPEQVKSLLRNNVRLSNGDVEVVDEAGQVRYSDAGKPFTPQELVKEFLDKNPHFVQATPSTSNGKSSVNPGKSTKLDVTTLDMTKPEHRALYKEYKKANGIN</sequence>
<evidence type="ECO:0000256" key="1">
    <source>
        <dbReference type="SAM" id="MobiDB-lite"/>
    </source>
</evidence>
<reference evidence="2" key="1">
    <citation type="submission" date="2020-04" db="EMBL/GenBank/DDBJ databases">
        <authorList>
            <person name="Chiriac C."/>
            <person name="Salcher M."/>
            <person name="Ghai R."/>
            <person name="Kavagutti S V."/>
        </authorList>
    </citation>
    <scope>NUCLEOTIDE SEQUENCE</scope>
</reference>
<accession>A0A6J5N434</accession>
<name>A0A6J5N434_9CAUD</name>
<feature type="region of interest" description="Disordered" evidence="1">
    <location>
        <begin position="1"/>
        <end position="26"/>
    </location>
</feature>
<protein>
    <submittedName>
        <fullName evidence="2">Uncharacterized protein</fullName>
    </submittedName>
</protein>
<proteinExistence type="predicted"/>
<organism evidence="2">
    <name type="scientific">uncultured Caudovirales phage</name>
    <dbReference type="NCBI Taxonomy" id="2100421"/>
    <lineage>
        <taxon>Viruses</taxon>
        <taxon>Duplodnaviria</taxon>
        <taxon>Heunggongvirae</taxon>
        <taxon>Uroviricota</taxon>
        <taxon>Caudoviricetes</taxon>
        <taxon>Peduoviridae</taxon>
        <taxon>Maltschvirus</taxon>
        <taxon>Maltschvirus maltsch</taxon>
    </lineage>
</organism>
<dbReference type="EMBL" id="LR796604">
    <property type="protein sequence ID" value="CAB4153502.1"/>
    <property type="molecule type" value="Genomic_DNA"/>
</dbReference>
<evidence type="ECO:0000313" key="2">
    <source>
        <dbReference type="EMBL" id="CAB4153502.1"/>
    </source>
</evidence>
<gene>
    <name evidence="2" type="ORF">UFOVP641_3</name>
</gene>